<accession>A0A1G9V5P4</accession>
<dbReference type="OrthoDB" id="955522at2"/>
<evidence type="ECO:0000313" key="1">
    <source>
        <dbReference type="EMBL" id="SDM67433.1"/>
    </source>
</evidence>
<dbReference type="RefSeq" id="WP_090705479.1">
    <property type="nucleotide sequence ID" value="NZ_FNHH01000019.1"/>
</dbReference>
<keyword evidence="2" id="KW-1185">Reference proteome</keyword>
<protein>
    <recommendedName>
        <fullName evidence="3">Lipocalin-like domain-containing protein</fullName>
    </recommendedName>
</protein>
<sequence length="122" mass="13424">MKNLHNLILVFIILSLTACEKSGSETSLTGKWKLTETLADPGDGSGKWVSVKNSDSYLQINADGTISGNNFTNFKQYRVIDNQQIEFIYQNGTPTILSYKLSGNSLEISGGCFEACGSRYKK</sequence>
<reference evidence="2" key="1">
    <citation type="submission" date="2016-10" db="EMBL/GenBank/DDBJ databases">
        <authorList>
            <person name="Varghese N."/>
            <person name="Submissions S."/>
        </authorList>
    </citation>
    <scope>NUCLEOTIDE SEQUENCE [LARGE SCALE GENOMIC DNA]</scope>
    <source>
        <strain evidence="2">DSM 24536</strain>
    </source>
</reference>
<proteinExistence type="predicted"/>
<gene>
    <name evidence="1" type="ORF">SAMN05421813_11935</name>
</gene>
<dbReference type="EMBL" id="FNHH01000019">
    <property type="protein sequence ID" value="SDM67433.1"/>
    <property type="molecule type" value="Genomic_DNA"/>
</dbReference>
<dbReference type="PROSITE" id="PS51257">
    <property type="entry name" value="PROKAR_LIPOPROTEIN"/>
    <property type="match status" value="1"/>
</dbReference>
<evidence type="ECO:0008006" key="3">
    <source>
        <dbReference type="Google" id="ProtNLM"/>
    </source>
</evidence>
<dbReference type="AlphaFoldDB" id="A0A1G9V5P4"/>
<organism evidence="1 2">
    <name type="scientific">Daejeonella rubra</name>
    <dbReference type="NCBI Taxonomy" id="990371"/>
    <lineage>
        <taxon>Bacteria</taxon>
        <taxon>Pseudomonadati</taxon>
        <taxon>Bacteroidota</taxon>
        <taxon>Sphingobacteriia</taxon>
        <taxon>Sphingobacteriales</taxon>
        <taxon>Sphingobacteriaceae</taxon>
        <taxon>Daejeonella</taxon>
    </lineage>
</organism>
<evidence type="ECO:0000313" key="2">
    <source>
        <dbReference type="Proteomes" id="UP000199226"/>
    </source>
</evidence>
<dbReference type="Proteomes" id="UP000199226">
    <property type="component" value="Unassembled WGS sequence"/>
</dbReference>
<name>A0A1G9V5P4_9SPHI</name>